<reference evidence="1 2" key="1">
    <citation type="submission" date="2020-04" db="EMBL/GenBank/DDBJ databases">
        <title>Flammeovirga sp. SR4, a novel species isolated from seawater.</title>
        <authorList>
            <person name="Wang X."/>
        </authorList>
    </citation>
    <scope>NUCLEOTIDE SEQUENCE [LARGE SCALE GENOMIC DNA]</scope>
    <source>
        <strain evidence="1 2">ATCC 23126</strain>
    </source>
</reference>
<gene>
    <name evidence="1" type="ORF">HHU12_24200</name>
</gene>
<dbReference type="AlphaFoldDB" id="A0A7X9RYK0"/>
<accession>A0A7X9RYK0</accession>
<evidence type="ECO:0000313" key="2">
    <source>
        <dbReference type="Proteomes" id="UP000576082"/>
    </source>
</evidence>
<dbReference type="RefSeq" id="WP_169659315.1">
    <property type="nucleotide sequence ID" value="NZ_JABANE010000085.1"/>
</dbReference>
<keyword evidence="2" id="KW-1185">Reference proteome</keyword>
<name>A0A7X9RYK0_9BACT</name>
<comment type="caution">
    <text evidence="1">The sequence shown here is derived from an EMBL/GenBank/DDBJ whole genome shotgun (WGS) entry which is preliminary data.</text>
</comment>
<evidence type="ECO:0000313" key="1">
    <source>
        <dbReference type="EMBL" id="NME71093.1"/>
    </source>
</evidence>
<dbReference type="EMBL" id="JABANE010000085">
    <property type="protein sequence ID" value="NME71093.1"/>
    <property type="molecule type" value="Genomic_DNA"/>
</dbReference>
<protein>
    <submittedName>
        <fullName evidence="1">DUF2750 domain-containing protein</fullName>
    </submittedName>
</protein>
<proteinExistence type="predicted"/>
<organism evidence="1 2">
    <name type="scientific">Flammeovirga aprica JL-4</name>
    <dbReference type="NCBI Taxonomy" id="694437"/>
    <lineage>
        <taxon>Bacteria</taxon>
        <taxon>Pseudomonadati</taxon>
        <taxon>Bacteroidota</taxon>
        <taxon>Cytophagia</taxon>
        <taxon>Cytophagales</taxon>
        <taxon>Flammeovirgaceae</taxon>
        <taxon>Flammeovirga</taxon>
    </lineage>
</organism>
<dbReference type="Proteomes" id="UP000576082">
    <property type="component" value="Unassembled WGS sequence"/>
</dbReference>
<sequence length="68" mass="7857">MFKDSQTINSRHKKFIETVFTTGKVYRLINHEGGFATSRSNNYGDENGESVRMTCFWSDVSLANYLQK</sequence>